<comment type="subcellular location">
    <subcellularLocation>
        <location evidence="1">Cell inner membrane</location>
        <topology evidence="1">Multi-pass membrane protein</topology>
    </subcellularLocation>
    <subcellularLocation>
        <location evidence="9">Cell membrane</location>
        <topology evidence="9">Multi-pass membrane protein</topology>
    </subcellularLocation>
</comment>
<sequence>MEQQAMKQTLFVIQELVSREMKRKYSRSKLGILWSILNPLLSMTVLSLVFSTMFRKSIENYPVYYLTGFLIWNFFTTATNTAMTSLADNQALLLQVRLPREIFPFSRVCTAFVNFLYSLAAYVVILAVFRISLGISAFFFPLVMILLFFFSLGAGYILAVLYVFFGDIRHLYSVFLTLLMYLSALFYPLELLPEGMQAFIRQNPIYQFIYAARSCVMYREIPSAGLWVKMILWSLLFYLAGIYIFRKAKTKVTLKL</sequence>
<dbReference type="InterPro" id="IPR013525">
    <property type="entry name" value="ABC2_TM"/>
</dbReference>
<dbReference type="InterPro" id="IPR047817">
    <property type="entry name" value="ABC2_TM_bact-type"/>
</dbReference>
<dbReference type="GO" id="GO:0140359">
    <property type="term" value="F:ABC-type transporter activity"/>
    <property type="evidence" value="ECO:0007669"/>
    <property type="project" value="InterPro"/>
</dbReference>
<evidence type="ECO:0000256" key="5">
    <source>
        <dbReference type="ARBA" id="ARBA00022519"/>
    </source>
</evidence>
<feature type="transmembrane region" description="Helical" evidence="9">
    <location>
        <begin position="63"/>
        <end position="87"/>
    </location>
</feature>
<dbReference type="Proteomes" id="UP000886814">
    <property type="component" value="Unassembled WGS sequence"/>
</dbReference>
<keyword evidence="3 9" id="KW-0813">Transport</keyword>
<dbReference type="PIRSF" id="PIRSF006648">
    <property type="entry name" value="DrrB"/>
    <property type="match status" value="1"/>
</dbReference>
<accession>A0A9D1TET6</accession>
<dbReference type="InterPro" id="IPR000412">
    <property type="entry name" value="ABC_2_transport"/>
</dbReference>
<feature type="transmembrane region" description="Helical" evidence="9">
    <location>
        <begin position="226"/>
        <end position="245"/>
    </location>
</feature>
<keyword evidence="7 9" id="KW-1133">Transmembrane helix</keyword>
<organism evidence="11 12">
    <name type="scientific">Candidatus Blautia stercorigallinarum</name>
    <dbReference type="NCBI Taxonomy" id="2838501"/>
    <lineage>
        <taxon>Bacteria</taxon>
        <taxon>Bacillati</taxon>
        <taxon>Bacillota</taxon>
        <taxon>Clostridia</taxon>
        <taxon>Lachnospirales</taxon>
        <taxon>Lachnospiraceae</taxon>
        <taxon>Blautia</taxon>
    </lineage>
</organism>
<dbReference type="AlphaFoldDB" id="A0A9D1TET6"/>
<evidence type="ECO:0000259" key="10">
    <source>
        <dbReference type="PROSITE" id="PS51012"/>
    </source>
</evidence>
<feature type="transmembrane region" description="Helical" evidence="9">
    <location>
        <begin position="138"/>
        <end position="164"/>
    </location>
</feature>
<dbReference type="PANTHER" id="PTHR30413:SF8">
    <property type="entry name" value="TRANSPORT PERMEASE PROTEIN"/>
    <property type="match status" value="1"/>
</dbReference>
<dbReference type="PANTHER" id="PTHR30413">
    <property type="entry name" value="INNER MEMBRANE TRANSPORT PERMEASE"/>
    <property type="match status" value="1"/>
</dbReference>
<dbReference type="GO" id="GO:0015920">
    <property type="term" value="P:lipopolysaccharide transport"/>
    <property type="evidence" value="ECO:0007669"/>
    <property type="project" value="TreeGrafter"/>
</dbReference>
<evidence type="ECO:0000313" key="11">
    <source>
        <dbReference type="EMBL" id="HIV38220.1"/>
    </source>
</evidence>
<feature type="transmembrane region" description="Helical" evidence="9">
    <location>
        <begin position="30"/>
        <end position="51"/>
    </location>
</feature>
<evidence type="ECO:0000256" key="8">
    <source>
        <dbReference type="ARBA" id="ARBA00023136"/>
    </source>
</evidence>
<dbReference type="PROSITE" id="PS51012">
    <property type="entry name" value="ABC_TM2"/>
    <property type="match status" value="1"/>
</dbReference>
<keyword evidence="8 9" id="KW-0472">Membrane</keyword>
<feature type="transmembrane region" description="Helical" evidence="9">
    <location>
        <begin position="171"/>
        <end position="189"/>
    </location>
</feature>
<evidence type="ECO:0000313" key="12">
    <source>
        <dbReference type="Proteomes" id="UP000886814"/>
    </source>
</evidence>
<evidence type="ECO:0000256" key="7">
    <source>
        <dbReference type="ARBA" id="ARBA00022989"/>
    </source>
</evidence>
<evidence type="ECO:0000256" key="2">
    <source>
        <dbReference type="ARBA" id="ARBA00007783"/>
    </source>
</evidence>
<evidence type="ECO:0000256" key="4">
    <source>
        <dbReference type="ARBA" id="ARBA00022475"/>
    </source>
</evidence>
<comment type="similarity">
    <text evidence="2 9">Belongs to the ABC-2 integral membrane protein family.</text>
</comment>
<protein>
    <recommendedName>
        <fullName evidence="9">Transport permease protein</fullName>
    </recommendedName>
</protein>
<reference evidence="11" key="2">
    <citation type="submission" date="2021-04" db="EMBL/GenBank/DDBJ databases">
        <authorList>
            <person name="Gilroy R."/>
        </authorList>
    </citation>
    <scope>NUCLEOTIDE SEQUENCE</scope>
    <source>
        <strain evidence="11">CHK195-9823</strain>
    </source>
</reference>
<evidence type="ECO:0000256" key="9">
    <source>
        <dbReference type="RuleBase" id="RU361157"/>
    </source>
</evidence>
<reference evidence="11" key="1">
    <citation type="journal article" date="2021" name="PeerJ">
        <title>Extensive microbial diversity within the chicken gut microbiome revealed by metagenomics and culture.</title>
        <authorList>
            <person name="Gilroy R."/>
            <person name="Ravi A."/>
            <person name="Getino M."/>
            <person name="Pursley I."/>
            <person name="Horton D.L."/>
            <person name="Alikhan N.F."/>
            <person name="Baker D."/>
            <person name="Gharbi K."/>
            <person name="Hall N."/>
            <person name="Watson M."/>
            <person name="Adriaenssens E.M."/>
            <person name="Foster-Nyarko E."/>
            <person name="Jarju S."/>
            <person name="Secka A."/>
            <person name="Antonio M."/>
            <person name="Oren A."/>
            <person name="Chaudhuri R.R."/>
            <person name="La Ragione R."/>
            <person name="Hildebrand F."/>
            <person name="Pallen M.J."/>
        </authorList>
    </citation>
    <scope>NUCLEOTIDE SEQUENCE</scope>
    <source>
        <strain evidence="11">CHK195-9823</strain>
    </source>
</reference>
<keyword evidence="5" id="KW-0997">Cell inner membrane</keyword>
<comment type="caution">
    <text evidence="11">The sequence shown here is derived from an EMBL/GenBank/DDBJ whole genome shotgun (WGS) entry which is preliminary data.</text>
</comment>
<feature type="transmembrane region" description="Helical" evidence="9">
    <location>
        <begin position="108"/>
        <end position="132"/>
    </location>
</feature>
<dbReference type="PRINTS" id="PR00164">
    <property type="entry name" value="ABC2TRNSPORT"/>
</dbReference>
<keyword evidence="4 9" id="KW-1003">Cell membrane</keyword>
<dbReference type="EMBL" id="DXIQ01000027">
    <property type="protein sequence ID" value="HIV38220.1"/>
    <property type="molecule type" value="Genomic_DNA"/>
</dbReference>
<gene>
    <name evidence="11" type="ORF">H9747_04375</name>
</gene>
<dbReference type="Pfam" id="PF01061">
    <property type="entry name" value="ABC2_membrane"/>
    <property type="match status" value="1"/>
</dbReference>
<evidence type="ECO:0000256" key="6">
    <source>
        <dbReference type="ARBA" id="ARBA00022692"/>
    </source>
</evidence>
<dbReference type="GO" id="GO:0043190">
    <property type="term" value="C:ATP-binding cassette (ABC) transporter complex"/>
    <property type="evidence" value="ECO:0007669"/>
    <property type="project" value="InterPro"/>
</dbReference>
<name>A0A9D1TET6_9FIRM</name>
<keyword evidence="6 9" id="KW-0812">Transmembrane</keyword>
<feature type="domain" description="ABC transmembrane type-2" evidence="10">
    <location>
        <begin position="30"/>
        <end position="248"/>
    </location>
</feature>
<evidence type="ECO:0000256" key="1">
    <source>
        <dbReference type="ARBA" id="ARBA00004429"/>
    </source>
</evidence>
<evidence type="ECO:0000256" key="3">
    <source>
        <dbReference type="ARBA" id="ARBA00022448"/>
    </source>
</evidence>
<proteinExistence type="inferred from homology"/>